<dbReference type="CDD" id="cd17369">
    <property type="entry name" value="MFS_ShiA_like"/>
    <property type="match status" value="1"/>
</dbReference>
<evidence type="ECO:0000256" key="2">
    <source>
        <dbReference type="ARBA" id="ARBA00022448"/>
    </source>
</evidence>
<accession>A0A852V286</accession>
<evidence type="ECO:0000256" key="4">
    <source>
        <dbReference type="ARBA" id="ARBA00022692"/>
    </source>
</evidence>
<evidence type="ECO:0000259" key="8">
    <source>
        <dbReference type="PROSITE" id="PS50850"/>
    </source>
</evidence>
<feature type="transmembrane region" description="Helical" evidence="7">
    <location>
        <begin position="45"/>
        <end position="69"/>
    </location>
</feature>
<evidence type="ECO:0000256" key="6">
    <source>
        <dbReference type="ARBA" id="ARBA00023136"/>
    </source>
</evidence>
<feature type="transmembrane region" description="Helical" evidence="7">
    <location>
        <begin position="392"/>
        <end position="415"/>
    </location>
</feature>
<keyword evidence="3" id="KW-1003">Cell membrane</keyword>
<dbReference type="PANTHER" id="PTHR43045:SF1">
    <property type="entry name" value="SHIKIMATE TRANSPORTER"/>
    <property type="match status" value="1"/>
</dbReference>
<feature type="transmembrane region" description="Helical" evidence="7">
    <location>
        <begin position="185"/>
        <end position="204"/>
    </location>
</feature>
<dbReference type="GO" id="GO:0005886">
    <property type="term" value="C:plasma membrane"/>
    <property type="evidence" value="ECO:0007669"/>
    <property type="project" value="UniProtKB-SubCell"/>
</dbReference>
<dbReference type="SUPFAM" id="SSF103473">
    <property type="entry name" value="MFS general substrate transporter"/>
    <property type="match status" value="1"/>
</dbReference>
<feature type="domain" description="Major facilitator superfamily (MFS) profile" evidence="8">
    <location>
        <begin position="8"/>
        <end position="420"/>
    </location>
</feature>
<feature type="transmembrane region" description="Helical" evidence="7">
    <location>
        <begin position="366"/>
        <end position="386"/>
    </location>
</feature>
<dbReference type="PROSITE" id="PS50850">
    <property type="entry name" value="MFS"/>
    <property type="match status" value="1"/>
</dbReference>
<dbReference type="GO" id="GO:0022857">
    <property type="term" value="F:transmembrane transporter activity"/>
    <property type="evidence" value="ECO:0007669"/>
    <property type="project" value="InterPro"/>
</dbReference>
<evidence type="ECO:0000256" key="5">
    <source>
        <dbReference type="ARBA" id="ARBA00022989"/>
    </source>
</evidence>
<feature type="transmembrane region" description="Helical" evidence="7">
    <location>
        <begin position="81"/>
        <end position="105"/>
    </location>
</feature>
<dbReference type="Pfam" id="PF07690">
    <property type="entry name" value="MFS_1"/>
    <property type="match status" value="1"/>
</dbReference>
<feature type="transmembrane region" description="Helical" evidence="7">
    <location>
        <begin position="152"/>
        <end position="173"/>
    </location>
</feature>
<proteinExistence type="predicted"/>
<dbReference type="Proteomes" id="UP000576393">
    <property type="component" value="Unassembled WGS sequence"/>
</dbReference>
<evidence type="ECO:0000256" key="3">
    <source>
        <dbReference type="ARBA" id="ARBA00022475"/>
    </source>
</evidence>
<keyword evidence="4 7" id="KW-0812">Transmembrane</keyword>
<reference evidence="9 10" key="1">
    <citation type="submission" date="2020-07" db="EMBL/GenBank/DDBJ databases">
        <title>Sequencing the genomes of 1000 actinobacteria strains.</title>
        <authorList>
            <person name="Klenk H.-P."/>
        </authorList>
    </citation>
    <scope>NUCLEOTIDE SEQUENCE [LARGE SCALE GENOMIC DNA]</scope>
    <source>
        <strain evidence="9 10">DSM 45763</strain>
    </source>
</reference>
<organism evidence="9 10">
    <name type="scientific">Streptosporangium sandarakinum</name>
    <dbReference type="NCBI Taxonomy" id="1260955"/>
    <lineage>
        <taxon>Bacteria</taxon>
        <taxon>Bacillati</taxon>
        <taxon>Actinomycetota</taxon>
        <taxon>Actinomycetes</taxon>
        <taxon>Streptosporangiales</taxon>
        <taxon>Streptosporangiaceae</taxon>
        <taxon>Streptosporangium</taxon>
    </lineage>
</organism>
<sequence length="436" mass="45918">MTLRLSRATIASTVGTALEWYDFSLYGTAAALVLPLVFFPAGDPVAATLSSLGTFAVGFFARPVGGIIIGVLGDRIGRRTMLFVTLLLMAVASTLIGLLPSYAAVGPAAPIMLVALRVVQGLGAGGEYAGAMLMSAEHSETRARGLNASTPTLGNAIGSLVATGVFFLVSSVMSHDAFIAYGWRIPFLLSVLVGVAGVIVRLKVSDSPEFREARDSGGSVQAPLRALFASSRHKIIPGMLISVAPNVISYLPSVYALTYLTTHVHAESWIGLTGVVIANFVKIVTVPTAGWLCDRFGRRPVMVAGSVAAAVLFYPFFFMLDTGTPVVIWAAFVMIFTLCNDLTLASQATMMSELFDVRYRYTGVTFTREIAGAVVGGCIPFVAAWLDGWSGGQTWPIVAVSALLCLLSAVGTRFISEPAHLREPSPVTARSGGAIV</sequence>
<dbReference type="Gene3D" id="1.20.1250.20">
    <property type="entry name" value="MFS general substrate transporter like domains"/>
    <property type="match status" value="1"/>
</dbReference>
<comment type="subcellular location">
    <subcellularLocation>
        <location evidence="1">Cell membrane</location>
        <topology evidence="1">Multi-pass membrane protein</topology>
    </subcellularLocation>
</comment>
<comment type="caution">
    <text evidence="9">The sequence shown here is derived from an EMBL/GenBank/DDBJ whole genome shotgun (WGS) entry which is preliminary data.</text>
</comment>
<dbReference type="InterPro" id="IPR036259">
    <property type="entry name" value="MFS_trans_sf"/>
</dbReference>
<dbReference type="PANTHER" id="PTHR43045">
    <property type="entry name" value="SHIKIMATE TRANSPORTER"/>
    <property type="match status" value="1"/>
</dbReference>
<feature type="transmembrane region" description="Helical" evidence="7">
    <location>
        <begin position="326"/>
        <end position="345"/>
    </location>
</feature>
<evidence type="ECO:0000256" key="7">
    <source>
        <dbReference type="SAM" id="Phobius"/>
    </source>
</evidence>
<evidence type="ECO:0000313" key="10">
    <source>
        <dbReference type="Proteomes" id="UP000576393"/>
    </source>
</evidence>
<dbReference type="RefSeq" id="WP_179822292.1">
    <property type="nucleotide sequence ID" value="NZ_JACCCO010000001.1"/>
</dbReference>
<feature type="transmembrane region" description="Helical" evidence="7">
    <location>
        <begin position="235"/>
        <end position="257"/>
    </location>
</feature>
<feature type="transmembrane region" description="Helical" evidence="7">
    <location>
        <begin position="269"/>
        <end position="293"/>
    </location>
</feature>
<keyword evidence="10" id="KW-1185">Reference proteome</keyword>
<feature type="transmembrane region" description="Helical" evidence="7">
    <location>
        <begin position="20"/>
        <end position="39"/>
    </location>
</feature>
<name>A0A852V286_9ACTN</name>
<keyword evidence="5 7" id="KW-1133">Transmembrane helix</keyword>
<dbReference type="InterPro" id="IPR020846">
    <property type="entry name" value="MFS_dom"/>
</dbReference>
<gene>
    <name evidence="9" type="ORF">HDA43_003622</name>
</gene>
<dbReference type="EMBL" id="JACCCO010000001">
    <property type="protein sequence ID" value="NYF41463.1"/>
    <property type="molecule type" value="Genomic_DNA"/>
</dbReference>
<keyword evidence="2" id="KW-0813">Transport</keyword>
<evidence type="ECO:0000256" key="1">
    <source>
        <dbReference type="ARBA" id="ARBA00004651"/>
    </source>
</evidence>
<dbReference type="AlphaFoldDB" id="A0A852V286"/>
<dbReference type="InterPro" id="IPR011701">
    <property type="entry name" value="MFS"/>
</dbReference>
<feature type="transmembrane region" description="Helical" evidence="7">
    <location>
        <begin position="300"/>
        <end position="320"/>
    </location>
</feature>
<evidence type="ECO:0000313" key="9">
    <source>
        <dbReference type="EMBL" id="NYF41463.1"/>
    </source>
</evidence>
<keyword evidence="6 7" id="KW-0472">Membrane</keyword>
<protein>
    <submittedName>
        <fullName evidence="9">MFS family permease</fullName>
    </submittedName>
</protein>